<evidence type="ECO:0000313" key="1">
    <source>
        <dbReference type="EMBL" id="SMX30648.1"/>
    </source>
</evidence>
<proteinExistence type="predicted"/>
<reference evidence="2" key="1">
    <citation type="submission" date="2017-05" db="EMBL/GenBank/DDBJ databases">
        <authorList>
            <person name="Rodrigo-Torres L."/>
            <person name="Arahal R. D."/>
            <person name="Lucena T."/>
        </authorList>
    </citation>
    <scope>NUCLEOTIDE SEQUENCE [LARGE SCALE GENOMIC DNA]</scope>
    <source>
        <strain evidence="2">CECT 8621</strain>
    </source>
</reference>
<keyword evidence="2" id="KW-1185">Reference proteome</keyword>
<name>A0A238JIY7_9RHOB</name>
<gene>
    <name evidence="1" type="ORF">COL8621_00009</name>
</gene>
<dbReference type="Proteomes" id="UP000202922">
    <property type="component" value="Unassembled WGS sequence"/>
</dbReference>
<protein>
    <submittedName>
        <fullName evidence="1">Uncharacterized protein</fullName>
    </submittedName>
</protein>
<organism evidence="1 2">
    <name type="scientific">Actibacterium lipolyticum</name>
    <dbReference type="NCBI Taxonomy" id="1524263"/>
    <lineage>
        <taxon>Bacteria</taxon>
        <taxon>Pseudomonadati</taxon>
        <taxon>Pseudomonadota</taxon>
        <taxon>Alphaproteobacteria</taxon>
        <taxon>Rhodobacterales</taxon>
        <taxon>Roseobacteraceae</taxon>
        <taxon>Actibacterium</taxon>
    </lineage>
</organism>
<accession>A0A238JIY7</accession>
<evidence type="ECO:0000313" key="2">
    <source>
        <dbReference type="Proteomes" id="UP000202922"/>
    </source>
</evidence>
<sequence length="100" mass="11075">MAAKVCRKGTRHRARVGRQSCLAACSTGRSNFDMCGANAQALHDRKLVQLQCAYLNQLQAAQAAQARDWASLSSNWDEFVFFGIEEFQVPGANIKPRAMQ</sequence>
<dbReference type="EMBL" id="FXYE01000001">
    <property type="protein sequence ID" value="SMX30648.1"/>
    <property type="molecule type" value="Genomic_DNA"/>
</dbReference>
<dbReference type="AlphaFoldDB" id="A0A238JIY7"/>